<dbReference type="PANTHER" id="PTHR30587">
    <property type="entry name" value="FLAGELLAR BIOSYNTHETIC PROTEIN FLIP"/>
    <property type="match status" value="1"/>
</dbReference>
<feature type="transmembrane region" description="Helical" evidence="12">
    <location>
        <begin position="235"/>
        <end position="255"/>
    </location>
</feature>
<accession>A0A926KM45</accession>
<keyword evidence="3 12" id="KW-0813">Transport</keyword>
<dbReference type="InterPro" id="IPR005838">
    <property type="entry name" value="T3SS_IM_P"/>
</dbReference>
<evidence type="ECO:0000313" key="15">
    <source>
        <dbReference type="Proteomes" id="UP000650466"/>
    </source>
</evidence>
<evidence type="ECO:0000256" key="7">
    <source>
        <dbReference type="ARBA" id="ARBA00022927"/>
    </source>
</evidence>
<feature type="signal peptide" evidence="13">
    <location>
        <begin position="1"/>
        <end position="26"/>
    </location>
</feature>
<feature type="chain" id="PRO_5036736892" description="Flagellar biosynthetic protein FliP" evidence="13">
    <location>
        <begin position="27"/>
        <end position="257"/>
    </location>
</feature>
<proteinExistence type="inferred from homology"/>
<comment type="subcellular location">
    <subcellularLocation>
        <location evidence="12">Cell membrane</location>
        <topology evidence="12">Multi-pass membrane protein</topology>
    </subcellularLocation>
    <subcellularLocation>
        <location evidence="12">Bacterial flagellum basal body</location>
    </subcellularLocation>
</comment>
<keyword evidence="13" id="KW-0732">Signal</keyword>
<evidence type="ECO:0000256" key="5">
    <source>
        <dbReference type="ARBA" id="ARBA00022692"/>
    </source>
</evidence>
<dbReference type="NCBIfam" id="TIGR01103">
    <property type="entry name" value="fliP"/>
    <property type="match status" value="1"/>
</dbReference>
<keyword evidence="11 12" id="KW-1006">Bacterial flagellum protein export</keyword>
<reference evidence="14" key="1">
    <citation type="submission" date="2020-09" db="EMBL/GenBank/DDBJ databases">
        <title>Draft Genome Sequence of Paenibacillus sp. WST5.</title>
        <authorList>
            <person name="Bao Z."/>
        </authorList>
    </citation>
    <scope>NUCLEOTIDE SEQUENCE</scope>
    <source>
        <strain evidence="14">WST5</strain>
    </source>
</reference>
<evidence type="ECO:0000256" key="3">
    <source>
        <dbReference type="ARBA" id="ARBA00022448"/>
    </source>
</evidence>
<dbReference type="Pfam" id="PF00813">
    <property type="entry name" value="FliP"/>
    <property type="match status" value="1"/>
</dbReference>
<dbReference type="RefSeq" id="WP_188174154.1">
    <property type="nucleotide sequence ID" value="NZ_JACVVD010000003.1"/>
</dbReference>
<dbReference type="PRINTS" id="PR01302">
    <property type="entry name" value="TYPE3IMPPROT"/>
</dbReference>
<keyword evidence="10" id="KW-0975">Bacterial flagellum</keyword>
<keyword evidence="8 12" id="KW-1133">Transmembrane helix</keyword>
<keyword evidence="9 12" id="KW-0472">Membrane</keyword>
<dbReference type="PROSITE" id="PS01061">
    <property type="entry name" value="FLIP_2"/>
    <property type="match status" value="1"/>
</dbReference>
<feature type="transmembrane region" description="Helical" evidence="12">
    <location>
        <begin position="199"/>
        <end position="223"/>
    </location>
</feature>
<dbReference type="PRINTS" id="PR00951">
    <property type="entry name" value="FLGBIOSNFLIP"/>
</dbReference>
<evidence type="ECO:0000313" key="14">
    <source>
        <dbReference type="EMBL" id="MBD0380344.1"/>
    </source>
</evidence>
<evidence type="ECO:0000256" key="11">
    <source>
        <dbReference type="ARBA" id="ARBA00023225"/>
    </source>
</evidence>
<sequence>MKRNKLVVLVLLLVISIFVLSLTASAAETDPSNPIPGLNVNIGSSGTAGSSNTVTLLLLLTVLSLAPSFLILMTSFTRIVIVLGFVRTSLGTQQMPPNQVLIGLALFLTFFIMSPTLGQVNQTALQPYLKGEINQTQAFQKAAVPMKEFMFKHTRQKDLKLFLDYTKAQAPTGVEDIPITALVPAYAISELKSAFQMGFMIFIPFLVIDMVVSSTLMAMGMMMLPPVMISLPFKILLFILVDGWYLVVKSLLLSYST</sequence>
<dbReference type="EMBL" id="JACVVD010000003">
    <property type="protein sequence ID" value="MBD0380344.1"/>
    <property type="molecule type" value="Genomic_DNA"/>
</dbReference>
<name>A0A926KM45_9BACL</name>
<dbReference type="PROSITE" id="PS01060">
    <property type="entry name" value="FLIP_1"/>
    <property type="match status" value="1"/>
</dbReference>
<dbReference type="PANTHER" id="PTHR30587:SF0">
    <property type="entry name" value="FLAGELLAR BIOSYNTHETIC PROTEIN FLIP"/>
    <property type="match status" value="1"/>
</dbReference>
<organism evidence="14 15">
    <name type="scientific">Paenibacillus sedimenti</name>
    <dbReference type="NCBI Taxonomy" id="2770274"/>
    <lineage>
        <taxon>Bacteria</taxon>
        <taxon>Bacillati</taxon>
        <taxon>Bacillota</taxon>
        <taxon>Bacilli</taxon>
        <taxon>Bacillales</taxon>
        <taxon>Paenibacillaceae</taxon>
        <taxon>Paenibacillus</taxon>
    </lineage>
</organism>
<dbReference type="InterPro" id="IPR005837">
    <property type="entry name" value="FliP"/>
</dbReference>
<keyword evidence="14" id="KW-0966">Cell projection</keyword>
<evidence type="ECO:0000256" key="12">
    <source>
        <dbReference type="RuleBase" id="RU362069"/>
    </source>
</evidence>
<evidence type="ECO:0000256" key="2">
    <source>
        <dbReference type="ARBA" id="ARBA00021714"/>
    </source>
</evidence>
<evidence type="ECO:0000256" key="1">
    <source>
        <dbReference type="ARBA" id="ARBA00006257"/>
    </source>
</evidence>
<evidence type="ECO:0000256" key="8">
    <source>
        <dbReference type="ARBA" id="ARBA00022989"/>
    </source>
</evidence>
<gene>
    <name evidence="12 14" type="primary">fliP</name>
    <name evidence="14" type="ORF">ICC18_09485</name>
</gene>
<evidence type="ECO:0000256" key="6">
    <source>
        <dbReference type="ARBA" id="ARBA00022795"/>
    </source>
</evidence>
<dbReference type="GO" id="GO:0044781">
    <property type="term" value="P:bacterial-type flagellum organization"/>
    <property type="evidence" value="ECO:0007669"/>
    <property type="project" value="UniProtKB-UniRule"/>
</dbReference>
<comment type="function">
    <text evidence="12">Plays a role in the flagellum-specific transport system.</text>
</comment>
<protein>
    <recommendedName>
        <fullName evidence="2 12">Flagellar biosynthetic protein FliP</fullName>
    </recommendedName>
</protein>
<evidence type="ECO:0000256" key="9">
    <source>
        <dbReference type="ARBA" id="ARBA00023136"/>
    </source>
</evidence>
<keyword evidence="14" id="KW-0282">Flagellum</keyword>
<dbReference type="GO" id="GO:0009306">
    <property type="term" value="P:protein secretion"/>
    <property type="evidence" value="ECO:0007669"/>
    <property type="project" value="UniProtKB-UniRule"/>
</dbReference>
<dbReference type="AlphaFoldDB" id="A0A926KM45"/>
<dbReference type="GO" id="GO:0005886">
    <property type="term" value="C:plasma membrane"/>
    <property type="evidence" value="ECO:0007669"/>
    <property type="project" value="UniProtKB-SubCell"/>
</dbReference>
<dbReference type="Proteomes" id="UP000650466">
    <property type="component" value="Unassembled WGS sequence"/>
</dbReference>
<keyword evidence="14" id="KW-0969">Cilium</keyword>
<evidence type="ECO:0000256" key="13">
    <source>
        <dbReference type="SAM" id="SignalP"/>
    </source>
</evidence>
<keyword evidence="7 12" id="KW-0653">Protein transport</keyword>
<evidence type="ECO:0000256" key="10">
    <source>
        <dbReference type="ARBA" id="ARBA00023143"/>
    </source>
</evidence>
<keyword evidence="5 12" id="KW-0812">Transmembrane</keyword>
<feature type="transmembrane region" description="Helical" evidence="12">
    <location>
        <begin position="56"/>
        <end position="86"/>
    </location>
</feature>
<keyword evidence="4 12" id="KW-1003">Cell membrane</keyword>
<comment type="caution">
    <text evidence="14">The sequence shown here is derived from an EMBL/GenBank/DDBJ whole genome shotgun (WGS) entry which is preliminary data.</text>
</comment>
<comment type="similarity">
    <text evidence="1 12">Belongs to the FliP/MopC/SpaP family.</text>
</comment>
<dbReference type="NCBIfam" id="NF009438">
    <property type="entry name" value="PRK12797.1"/>
    <property type="match status" value="1"/>
</dbReference>
<evidence type="ECO:0000256" key="4">
    <source>
        <dbReference type="ARBA" id="ARBA00022475"/>
    </source>
</evidence>
<feature type="transmembrane region" description="Helical" evidence="12">
    <location>
        <begin position="98"/>
        <end position="117"/>
    </location>
</feature>
<keyword evidence="6 12" id="KW-1005">Bacterial flagellum biogenesis</keyword>
<keyword evidence="15" id="KW-1185">Reference proteome</keyword>
<dbReference type="GO" id="GO:0009425">
    <property type="term" value="C:bacterial-type flagellum basal body"/>
    <property type="evidence" value="ECO:0007669"/>
    <property type="project" value="UniProtKB-SubCell"/>
</dbReference>